<proteinExistence type="predicted"/>
<protein>
    <submittedName>
        <fullName evidence="1">Uncharacterized protein</fullName>
    </submittedName>
</protein>
<sequence>MTYLVNKLHASIIHPSTLYGGKNRNRHQLPGVENPDKYYLQKTFLASSKTFGAVCVFEIESRSLGAKTFARCRLFMLANRTNKISGQGSIERATFETETATLDDAASRIYNTLNLPSEMWNHCISSLEGKIRLRPHLLKGVDLTSYIEDIYRRFPLKRQLGLSGLKRRMYRRKIKPLSSFSWKSFLYSHYSPSHLLPFVHSRSSRYYVIKSGLSGKEMIVGLVGVDAEEVIFFLTRHKHDCDAYEMFMVCNAEGGVLDEIASGPFSPYMISRADDLILKAATSILNTFRLASLHFHRGSMWKRFNQAAKSPPYTMKDLKRLCTLSSLVPFTTFDVRLEEFFCDPDHQFNLKWSSVYSAIQEDRSFSNCTFCFREDNFLKWFLIKFHADEVFILVEISSLDAVKNCFILEQEEALCNNKYEHDLKNEAVVERFVNWLLHHIWSMLG</sequence>
<dbReference type="AlphaFoldDB" id="A0A7S0GD59"/>
<gene>
    <name evidence="1" type="ORF">PINE0816_LOCUS6704</name>
</gene>
<reference evidence="1" key="1">
    <citation type="submission" date="2021-01" db="EMBL/GenBank/DDBJ databases">
        <authorList>
            <person name="Corre E."/>
            <person name="Pelletier E."/>
            <person name="Niang G."/>
            <person name="Scheremetjew M."/>
            <person name="Finn R."/>
            <person name="Kale V."/>
            <person name="Holt S."/>
            <person name="Cochrane G."/>
            <person name="Meng A."/>
            <person name="Brown T."/>
            <person name="Cohen L."/>
        </authorList>
    </citation>
    <scope>NUCLEOTIDE SEQUENCE</scope>
    <source>
        <strain evidence="1">CCAP1064/1</strain>
    </source>
</reference>
<accession>A0A7S0GD59</accession>
<evidence type="ECO:0000313" key="1">
    <source>
        <dbReference type="EMBL" id="CAD8410581.1"/>
    </source>
</evidence>
<name>A0A7S0GD59_9STRA</name>
<dbReference type="EMBL" id="HBEL01014052">
    <property type="protein sequence ID" value="CAD8410581.1"/>
    <property type="molecule type" value="Transcribed_RNA"/>
</dbReference>
<organism evidence="1">
    <name type="scientific">Proboscia inermis</name>
    <dbReference type="NCBI Taxonomy" id="420281"/>
    <lineage>
        <taxon>Eukaryota</taxon>
        <taxon>Sar</taxon>
        <taxon>Stramenopiles</taxon>
        <taxon>Ochrophyta</taxon>
        <taxon>Bacillariophyta</taxon>
        <taxon>Coscinodiscophyceae</taxon>
        <taxon>Rhizosoleniophycidae</taxon>
        <taxon>Rhizosoleniales</taxon>
        <taxon>Rhizosoleniaceae</taxon>
        <taxon>Proboscia</taxon>
    </lineage>
</organism>